<organism evidence="2 3">
    <name type="scientific">Serendipita vermifera MAFF 305830</name>
    <dbReference type="NCBI Taxonomy" id="933852"/>
    <lineage>
        <taxon>Eukaryota</taxon>
        <taxon>Fungi</taxon>
        <taxon>Dikarya</taxon>
        <taxon>Basidiomycota</taxon>
        <taxon>Agaricomycotina</taxon>
        <taxon>Agaricomycetes</taxon>
        <taxon>Sebacinales</taxon>
        <taxon>Serendipitaceae</taxon>
        <taxon>Serendipita</taxon>
    </lineage>
</organism>
<evidence type="ECO:0000313" key="2">
    <source>
        <dbReference type="EMBL" id="KIM20505.1"/>
    </source>
</evidence>
<feature type="compositionally biased region" description="Basic and acidic residues" evidence="1">
    <location>
        <begin position="1"/>
        <end position="14"/>
    </location>
</feature>
<evidence type="ECO:0000313" key="3">
    <source>
        <dbReference type="Proteomes" id="UP000054097"/>
    </source>
</evidence>
<reference evidence="2 3" key="1">
    <citation type="submission" date="2014-04" db="EMBL/GenBank/DDBJ databases">
        <authorList>
            <consortium name="DOE Joint Genome Institute"/>
            <person name="Kuo A."/>
            <person name="Zuccaro A."/>
            <person name="Kohler A."/>
            <person name="Nagy L.G."/>
            <person name="Floudas D."/>
            <person name="Copeland A."/>
            <person name="Barry K.W."/>
            <person name="Cichocki N."/>
            <person name="Veneault-Fourrey C."/>
            <person name="LaButti K."/>
            <person name="Lindquist E.A."/>
            <person name="Lipzen A."/>
            <person name="Lundell T."/>
            <person name="Morin E."/>
            <person name="Murat C."/>
            <person name="Sun H."/>
            <person name="Tunlid A."/>
            <person name="Henrissat B."/>
            <person name="Grigoriev I.V."/>
            <person name="Hibbett D.S."/>
            <person name="Martin F."/>
            <person name="Nordberg H.P."/>
            <person name="Cantor M.N."/>
            <person name="Hua S.X."/>
        </authorList>
    </citation>
    <scope>NUCLEOTIDE SEQUENCE [LARGE SCALE GENOMIC DNA]</scope>
    <source>
        <strain evidence="2 3">MAFF 305830</strain>
    </source>
</reference>
<reference evidence="3" key="2">
    <citation type="submission" date="2015-01" db="EMBL/GenBank/DDBJ databases">
        <title>Evolutionary Origins and Diversification of the Mycorrhizal Mutualists.</title>
        <authorList>
            <consortium name="DOE Joint Genome Institute"/>
            <consortium name="Mycorrhizal Genomics Consortium"/>
            <person name="Kohler A."/>
            <person name="Kuo A."/>
            <person name="Nagy L.G."/>
            <person name="Floudas D."/>
            <person name="Copeland A."/>
            <person name="Barry K.W."/>
            <person name="Cichocki N."/>
            <person name="Veneault-Fourrey C."/>
            <person name="LaButti K."/>
            <person name="Lindquist E.A."/>
            <person name="Lipzen A."/>
            <person name="Lundell T."/>
            <person name="Morin E."/>
            <person name="Murat C."/>
            <person name="Riley R."/>
            <person name="Ohm R."/>
            <person name="Sun H."/>
            <person name="Tunlid A."/>
            <person name="Henrissat B."/>
            <person name="Grigoriev I.V."/>
            <person name="Hibbett D.S."/>
            <person name="Martin F."/>
        </authorList>
    </citation>
    <scope>NUCLEOTIDE SEQUENCE [LARGE SCALE GENOMIC DNA]</scope>
    <source>
        <strain evidence="3">MAFF 305830</strain>
    </source>
</reference>
<dbReference type="HOGENOM" id="CLU_3015652_0_0_1"/>
<protein>
    <submittedName>
        <fullName evidence="2">Uncharacterized protein</fullName>
    </submittedName>
</protein>
<dbReference type="EMBL" id="KN824428">
    <property type="protein sequence ID" value="KIM20505.1"/>
    <property type="molecule type" value="Genomic_DNA"/>
</dbReference>
<dbReference type="Proteomes" id="UP000054097">
    <property type="component" value="Unassembled WGS sequence"/>
</dbReference>
<name>A0A0C3A779_SERVB</name>
<evidence type="ECO:0000256" key="1">
    <source>
        <dbReference type="SAM" id="MobiDB-lite"/>
    </source>
</evidence>
<sequence>MAKHLKENKDENKSVRLNGSPCCKAANQKPSAASLSRTIPKLHWEAWVTHEARKVP</sequence>
<keyword evidence="3" id="KW-1185">Reference proteome</keyword>
<proteinExistence type="predicted"/>
<accession>A0A0C3A779</accession>
<feature type="region of interest" description="Disordered" evidence="1">
    <location>
        <begin position="1"/>
        <end position="35"/>
    </location>
</feature>
<dbReference type="AlphaFoldDB" id="A0A0C3A779"/>
<gene>
    <name evidence="2" type="ORF">M408DRAFT_333949</name>
</gene>